<dbReference type="HOGENOM" id="CLU_008255_7_0_2"/>
<evidence type="ECO:0000256" key="14">
    <source>
        <dbReference type="SAM" id="Phobius"/>
    </source>
</evidence>
<dbReference type="InterPro" id="IPR016181">
    <property type="entry name" value="Acyl_CoA_acyltransferase"/>
</dbReference>
<keyword evidence="10 14" id="KW-0472">Membrane</keyword>
<evidence type="ECO:0000256" key="7">
    <source>
        <dbReference type="ARBA" id="ARBA00022692"/>
    </source>
</evidence>
<comment type="similarity">
    <text evidence="2">Belongs to the LPG synthase family.</text>
</comment>
<dbReference type="PATRIC" id="fig|1434110.4.peg.2215"/>
<dbReference type="RefSeq" id="WP_048139140.1">
    <property type="nucleotide sequence ID" value="NZ_CP009516.1"/>
</dbReference>
<dbReference type="NCBIfam" id="NF033480">
    <property type="entry name" value="bifunc_MprF"/>
    <property type="match status" value="1"/>
</dbReference>
<dbReference type="Pfam" id="PF03706">
    <property type="entry name" value="LPG_synthase_TM"/>
    <property type="match status" value="1"/>
</dbReference>
<feature type="transmembrane region" description="Helical" evidence="14">
    <location>
        <begin position="211"/>
        <end position="233"/>
    </location>
</feature>
<dbReference type="Pfam" id="PF09924">
    <property type="entry name" value="LPG_synthase_C"/>
    <property type="match status" value="1"/>
</dbReference>
<keyword evidence="7 14" id="KW-0812">Transmembrane</keyword>
<evidence type="ECO:0000256" key="13">
    <source>
        <dbReference type="ARBA" id="ARBA00047540"/>
    </source>
</evidence>
<comment type="catalytic activity">
    <reaction evidence="13">
        <text>L-lysyl-tRNA(Lys) + a 1,2-diacyl-sn-glycero-3-phospho-(1'-sn-glycerol) = a 1,2-diacyl-sn-glycero-3-phospho-1'-(3'-O-L-lysyl)-sn-glycerol + tRNA(Lys)</text>
        <dbReference type="Rhea" id="RHEA:10668"/>
        <dbReference type="Rhea" id="RHEA-COMP:9696"/>
        <dbReference type="Rhea" id="RHEA-COMP:9697"/>
        <dbReference type="ChEBI" id="CHEBI:64716"/>
        <dbReference type="ChEBI" id="CHEBI:75792"/>
        <dbReference type="ChEBI" id="CHEBI:78442"/>
        <dbReference type="ChEBI" id="CHEBI:78529"/>
        <dbReference type="EC" id="2.3.2.3"/>
    </reaction>
</comment>
<dbReference type="PANTHER" id="PTHR34697">
    <property type="entry name" value="PHOSPHATIDYLGLYCEROL LYSYLTRANSFERASE"/>
    <property type="match status" value="1"/>
</dbReference>
<dbReference type="EMBL" id="CP009516">
    <property type="protein sequence ID" value="AKB78232.1"/>
    <property type="molecule type" value="Genomic_DNA"/>
</dbReference>
<feature type="transmembrane region" description="Helical" evidence="14">
    <location>
        <begin position="293"/>
        <end position="312"/>
    </location>
</feature>
<feature type="transmembrane region" description="Helical" evidence="14">
    <location>
        <begin position="367"/>
        <end position="390"/>
    </location>
</feature>
<dbReference type="GeneID" id="24830968"/>
<dbReference type="GO" id="GO:0055091">
    <property type="term" value="P:phospholipid homeostasis"/>
    <property type="evidence" value="ECO:0007669"/>
    <property type="project" value="TreeGrafter"/>
</dbReference>
<feature type="domain" description="Phosphatidylglycerol lysyltransferase C-terminal" evidence="15">
    <location>
        <begin position="545"/>
        <end position="829"/>
    </location>
</feature>
<feature type="transmembrane region" description="Helical" evidence="14">
    <location>
        <begin position="171"/>
        <end position="191"/>
    </location>
</feature>
<dbReference type="InterPro" id="IPR051211">
    <property type="entry name" value="PG_lysyltransferase"/>
</dbReference>
<evidence type="ECO:0000256" key="8">
    <source>
        <dbReference type="ARBA" id="ARBA00022989"/>
    </source>
</evidence>
<dbReference type="GO" id="GO:0005886">
    <property type="term" value="C:plasma membrane"/>
    <property type="evidence" value="ECO:0007669"/>
    <property type="project" value="UniProtKB-SubCell"/>
</dbReference>
<feature type="transmembrane region" description="Helical" evidence="14">
    <location>
        <begin position="17"/>
        <end position="34"/>
    </location>
</feature>
<keyword evidence="9" id="KW-0443">Lipid metabolism</keyword>
<feature type="transmembrane region" description="Helical" evidence="14">
    <location>
        <begin position="131"/>
        <end position="159"/>
    </location>
</feature>
<dbReference type="GO" id="GO:0050071">
    <property type="term" value="F:phosphatidylglycerol lysyltransferase activity"/>
    <property type="evidence" value="ECO:0007669"/>
    <property type="project" value="UniProtKB-EC"/>
</dbReference>
<evidence type="ECO:0000256" key="11">
    <source>
        <dbReference type="ARBA" id="ARBA00023251"/>
    </source>
</evidence>
<reference evidence="16 17" key="1">
    <citation type="submission" date="2014-07" db="EMBL/GenBank/DDBJ databases">
        <title>Methanogenic archaea and the global carbon cycle.</title>
        <authorList>
            <person name="Henriksen J.R."/>
            <person name="Luke J."/>
            <person name="Reinhart S."/>
            <person name="Benedict M.N."/>
            <person name="Youngblut N.D."/>
            <person name="Metcalf M.E."/>
            <person name="Whitaker R.J."/>
            <person name="Metcalf W.W."/>
        </authorList>
    </citation>
    <scope>NUCLEOTIDE SEQUENCE [LARGE SCALE GENOMIC DNA]</scope>
    <source>
        <strain evidence="16 17">HB-1</strain>
    </source>
</reference>
<dbReference type="GO" id="GO:0047637">
    <property type="term" value="F:phosphatidylglycerol alanyltransferase activity"/>
    <property type="evidence" value="ECO:0007669"/>
    <property type="project" value="TreeGrafter"/>
</dbReference>
<sequence length="858" mass="97368">MKENGSKKEKALKVKRLVSYLLPAIIFALALWTLDKQMSYLHLSYVLKSISSVPLSHLGIAVFLTSLSYASLTGYDYLAARHINQTLPYKEVARTSFISTSISYTAGFNFLTGGSLRYRLYSGYGLSLAQIWDIIVFCISTFWVGFCFIAGLLFTFYPLKLSEYVPGIPVPLNLVGILLLLLLVTYFYFSFTKLDLEVKGHKIRIPEPKIAFMQLALSSGDYLLPGSIIYLLLPSNSQLTLLHVLLFFALAQLIGLISTVPGGLGVFETVMLFMLEPYFGTVDIMRALVLFRFIYYFVPFLMGFLTLIFHEFEEKKEFLKKAGKVTYSSLSEITPQIFSILIFFGGISLLFSGALPSDPRYLREIAYIVPLPLIEASRLFGSIIGVLLLLLANGLWKRIDGAYVLSLIVLLLGGVFALLKDFDYHEAAVLFTMFILLFPSRKHFYRKSSLLHQSFSRENIIAIILVLVSFVWLGFFSYRNVEYSNELWWQFGVNSQASSFLRAVVGVFFILLVLGVMKMLSPFSKDIHLPGNEELELAKAIVRDNREPLGNLAFTGDKYLLFDDKKKAFLMYGVSGKSWIAMGDPVGQSDRIKELIWDFYEMTRLHQGRAVFYEVSEKHIPIYLDLGLTLIKIGEEAKVSLESFTLEGSAGKDFRYAVKNVEKKGYWFEIIQPENITVLTPELKQVSDAWLEMKTGKEKGFSVGFFDEKYLSNFPLAIVRNEEEIVAFTNIWAGAGTEEFSIDLMRYKSSAPAMDYLFVKLILWGKENGYKRFSLGMAPLSGLENRQFAPLWHKVGSLIFANGDYIYNYKGLRAYKEKFNPVWSPKYIALPTGFKKSLALKDIATLISGMKDPFKDIF</sequence>
<evidence type="ECO:0000256" key="3">
    <source>
        <dbReference type="ARBA" id="ARBA00012014"/>
    </source>
</evidence>
<protein>
    <recommendedName>
        <fullName evidence="4">Phosphatidylglycerol lysyltransferase</fullName>
        <ecNumber evidence="3">2.3.2.3</ecNumber>
    </recommendedName>
    <alternativeName>
        <fullName evidence="12">Lysylphosphatidylglycerol synthase</fullName>
    </alternativeName>
</protein>
<evidence type="ECO:0000256" key="12">
    <source>
        <dbReference type="ARBA" id="ARBA00031899"/>
    </source>
</evidence>
<feature type="transmembrane region" description="Helical" evidence="14">
    <location>
        <begin position="460"/>
        <end position="479"/>
    </location>
</feature>
<evidence type="ECO:0000256" key="1">
    <source>
        <dbReference type="ARBA" id="ARBA00004651"/>
    </source>
</evidence>
<keyword evidence="17" id="KW-1185">Reference proteome</keyword>
<evidence type="ECO:0000256" key="9">
    <source>
        <dbReference type="ARBA" id="ARBA00023098"/>
    </source>
</evidence>
<dbReference type="KEGG" id="mhor:MSHOH_1749"/>
<feature type="transmembrane region" description="Helical" evidence="14">
    <location>
        <begin position="245"/>
        <end position="273"/>
    </location>
</feature>
<evidence type="ECO:0000259" key="15">
    <source>
        <dbReference type="Pfam" id="PF09924"/>
    </source>
</evidence>
<gene>
    <name evidence="16" type="ORF">MSHOH_1749</name>
</gene>
<keyword evidence="8 14" id="KW-1133">Transmembrane helix</keyword>
<dbReference type="InterPro" id="IPR022791">
    <property type="entry name" value="L-PG_synthase/AglD"/>
</dbReference>
<name>A0A0E3SDP2_9EURY</name>
<keyword evidence="5" id="KW-1003">Cell membrane</keyword>
<accession>A0A0E3SDP2</accession>
<dbReference type="GO" id="GO:0006629">
    <property type="term" value="P:lipid metabolic process"/>
    <property type="evidence" value="ECO:0007669"/>
    <property type="project" value="UniProtKB-KW"/>
</dbReference>
<comment type="subcellular location">
    <subcellularLocation>
        <location evidence="1">Cell membrane</location>
        <topology evidence="1">Multi-pass membrane protein</topology>
    </subcellularLocation>
</comment>
<keyword evidence="6" id="KW-0808">Transferase</keyword>
<feature type="transmembrane region" description="Helical" evidence="14">
    <location>
        <begin position="54"/>
        <end position="72"/>
    </location>
</feature>
<feature type="transmembrane region" description="Helical" evidence="14">
    <location>
        <begin position="402"/>
        <end position="418"/>
    </location>
</feature>
<feature type="transmembrane region" description="Helical" evidence="14">
    <location>
        <begin position="499"/>
        <end position="517"/>
    </location>
</feature>
<evidence type="ECO:0000256" key="2">
    <source>
        <dbReference type="ARBA" id="ARBA00008627"/>
    </source>
</evidence>
<evidence type="ECO:0000256" key="4">
    <source>
        <dbReference type="ARBA" id="ARBA00021546"/>
    </source>
</evidence>
<evidence type="ECO:0000256" key="6">
    <source>
        <dbReference type="ARBA" id="ARBA00022679"/>
    </source>
</evidence>
<dbReference type="SUPFAM" id="SSF55729">
    <property type="entry name" value="Acyl-CoA N-acyltransferases (Nat)"/>
    <property type="match status" value="1"/>
</dbReference>
<keyword evidence="11" id="KW-0046">Antibiotic resistance</keyword>
<evidence type="ECO:0000256" key="10">
    <source>
        <dbReference type="ARBA" id="ARBA00023136"/>
    </source>
</evidence>
<feature type="transmembrane region" description="Helical" evidence="14">
    <location>
        <begin position="333"/>
        <end position="355"/>
    </location>
</feature>
<dbReference type="OrthoDB" id="130937at2157"/>
<dbReference type="PANTHER" id="PTHR34697:SF2">
    <property type="entry name" value="PHOSPHATIDYLGLYCEROL LYSYLTRANSFERASE"/>
    <property type="match status" value="1"/>
</dbReference>
<proteinExistence type="inferred from homology"/>
<evidence type="ECO:0000256" key="5">
    <source>
        <dbReference type="ARBA" id="ARBA00022475"/>
    </source>
</evidence>
<dbReference type="InterPro" id="IPR024320">
    <property type="entry name" value="LPG_synthase_C"/>
</dbReference>
<organism evidence="16 17">
    <name type="scientific">Methanosarcina horonobensis HB-1 = JCM 15518</name>
    <dbReference type="NCBI Taxonomy" id="1434110"/>
    <lineage>
        <taxon>Archaea</taxon>
        <taxon>Methanobacteriati</taxon>
        <taxon>Methanobacteriota</taxon>
        <taxon>Stenosarchaea group</taxon>
        <taxon>Methanomicrobia</taxon>
        <taxon>Methanosarcinales</taxon>
        <taxon>Methanosarcinaceae</taxon>
        <taxon>Methanosarcina</taxon>
    </lineage>
</organism>
<dbReference type="GO" id="GO:0046677">
    <property type="term" value="P:response to antibiotic"/>
    <property type="evidence" value="ECO:0007669"/>
    <property type="project" value="UniProtKB-KW"/>
</dbReference>
<evidence type="ECO:0000313" key="17">
    <source>
        <dbReference type="Proteomes" id="UP000033101"/>
    </source>
</evidence>
<feature type="transmembrane region" description="Helical" evidence="14">
    <location>
        <begin position="424"/>
        <end position="440"/>
    </location>
</feature>
<evidence type="ECO:0000313" key="16">
    <source>
        <dbReference type="EMBL" id="AKB78232.1"/>
    </source>
</evidence>
<dbReference type="AlphaFoldDB" id="A0A0E3SDP2"/>
<dbReference type="EC" id="2.3.2.3" evidence="3"/>
<dbReference type="Proteomes" id="UP000033101">
    <property type="component" value="Chromosome"/>
</dbReference>